<feature type="transmembrane region" description="Helical" evidence="1">
    <location>
        <begin position="6"/>
        <end position="27"/>
    </location>
</feature>
<dbReference type="InterPro" id="IPR001633">
    <property type="entry name" value="EAL_dom"/>
</dbReference>
<evidence type="ECO:0000313" key="4">
    <source>
        <dbReference type="EMBL" id="MDO6579037.1"/>
    </source>
</evidence>
<feature type="domain" description="EAL" evidence="2">
    <location>
        <begin position="405"/>
        <end position="647"/>
    </location>
</feature>
<dbReference type="InterPro" id="IPR043128">
    <property type="entry name" value="Rev_trsase/Diguanyl_cyclase"/>
</dbReference>
<reference evidence="4" key="1">
    <citation type="submission" date="2023-07" db="EMBL/GenBank/DDBJ databases">
        <title>Genome content predicts the carbon catabolic preferences of heterotrophic bacteria.</title>
        <authorList>
            <person name="Gralka M."/>
        </authorList>
    </citation>
    <scope>NUCLEOTIDE SEQUENCE</scope>
    <source>
        <strain evidence="4">F2M12</strain>
    </source>
</reference>
<dbReference type="PROSITE" id="PS50887">
    <property type="entry name" value="GGDEF"/>
    <property type="match status" value="1"/>
</dbReference>
<dbReference type="SUPFAM" id="SSF141868">
    <property type="entry name" value="EAL domain-like"/>
    <property type="match status" value="1"/>
</dbReference>
<dbReference type="Pfam" id="PF16448">
    <property type="entry name" value="LapD_MoxY_N"/>
    <property type="match status" value="1"/>
</dbReference>
<gene>
    <name evidence="4" type="ORF">Q4527_16655</name>
</gene>
<dbReference type="Pfam" id="PF00563">
    <property type="entry name" value="EAL"/>
    <property type="match status" value="1"/>
</dbReference>
<sequence length="647" mass="72099">MKLSTQLSVSLLIFLLAVFAGSFFINVKMTKEYVNEQLATHAQDTATSLGLAMAPYITQENGQAVAETMVNAIFDRGYYQTISVKDASGNTLIIRQNPNKIDTVPNWFTEAVHVTPPVKNTELNDGWTMAGQLTVQSHPGLANEKLWDSITQSALMFFIAFVIAYLVLLVIIRQITKPLEIVTQKIGDIQNQKFSEIDYQPFTKEFSFITLAVNKLSRAVESMFKELTARAEQFKAIAYGDSLTGLSNRNAFNRHMNALLSGTATVEQGYVVLIRLTQLARVNNLLGGAEGDEYVSAAAKKLKLAAMQFPDKVTLFRVSGSDFAILMEAVSQQECEKRLKSLSDEMNKIDFLKDGDKTAWIGAAKYSSENSFSEVMEKADSALLAATKLDRGWQFASELTYIHSNTEWRERLNNILLQQYADILIQPIFSTENKAPCYYEGFARFKDVSTNTDIPMSQLIPASERLHLIPQVDRLVTSLVVSKLMASPHTVAVNIATASIANADFCQWLGGYLLEHKSLCDRLAFEIEDSAIIYYREATLKFCDMVKKAGCTITIEHFGDNLASLSGLRAIQPDFVKISGKLTKDIHEDKDNQLFVSSLVSIANGLHIKVIAELVESELESNTLSKLQVVYQQGYHFAKPTAWRLGK</sequence>
<dbReference type="NCBIfam" id="TIGR00254">
    <property type="entry name" value="GGDEF"/>
    <property type="match status" value="1"/>
</dbReference>
<evidence type="ECO:0000259" key="2">
    <source>
        <dbReference type="PROSITE" id="PS50883"/>
    </source>
</evidence>
<dbReference type="Gene3D" id="6.20.270.20">
    <property type="entry name" value="LapD/MoxY periplasmic domain"/>
    <property type="match status" value="1"/>
</dbReference>
<dbReference type="InterPro" id="IPR050706">
    <property type="entry name" value="Cyclic-di-GMP_PDE-like"/>
</dbReference>
<proteinExistence type="predicted"/>
<evidence type="ECO:0000259" key="3">
    <source>
        <dbReference type="PROSITE" id="PS50887"/>
    </source>
</evidence>
<dbReference type="PANTHER" id="PTHR33121:SF79">
    <property type="entry name" value="CYCLIC DI-GMP PHOSPHODIESTERASE PDED-RELATED"/>
    <property type="match status" value="1"/>
</dbReference>
<feature type="transmembrane region" description="Helical" evidence="1">
    <location>
        <begin position="154"/>
        <end position="172"/>
    </location>
</feature>
<feature type="domain" description="GGDEF" evidence="3">
    <location>
        <begin position="267"/>
        <end position="399"/>
    </location>
</feature>
<dbReference type="RefSeq" id="WP_303497900.1">
    <property type="nucleotide sequence ID" value="NZ_JAUOQA010000010.1"/>
</dbReference>
<keyword evidence="1" id="KW-1133">Transmembrane helix</keyword>
<name>A0AAW7Z506_9ALTE</name>
<dbReference type="Proteomes" id="UP001170717">
    <property type="component" value="Unassembled WGS sequence"/>
</dbReference>
<dbReference type="SUPFAM" id="SSF55073">
    <property type="entry name" value="Nucleotide cyclase"/>
    <property type="match status" value="1"/>
</dbReference>
<evidence type="ECO:0000256" key="1">
    <source>
        <dbReference type="SAM" id="Phobius"/>
    </source>
</evidence>
<dbReference type="Gene3D" id="3.20.20.450">
    <property type="entry name" value="EAL domain"/>
    <property type="match status" value="1"/>
</dbReference>
<dbReference type="SMART" id="SM00267">
    <property type="entry name" value="GGDEF"/>
    <property type="match status" value="1"/>
</dbReference>
<keyword evidence="1" id="KW-0812">Transmembrane</keyword>
<dbReference type="InterPro" id="IPR035919">
    <property type="entry name" value="EAL_sf"/>
</dbReference>
<dbReference type="PROSITE" id="PS50883">
    <property type="entry name" value="EAL"/>
    <property type="match status" value="1"/>
</dbReference>
<dbReference type="InterPro" id="IPR029787">
    <property type="entry name" value="Nucleotide_cyclase"/>
</dbReference>
<organism evidence="4 5">
    <name type="scientific">Alteromonas stellipolaris</name>
    <dbReference type="NCBI Taxonomy" id="233316"/>
    <lineage>
        <taxon>Bacteria</taxon>
        <taxon>Pseudomonadati</taxon>
        <taxon>Pseudomonadota</taxon>
        <taxon>Gammaproteobacteria</taxon>
        <taxon>Alteromonadales</taxon>
        <taxon>Alteromonadaceae</taxon>
        <taxon>Alteromonas/Salinimonas group</taxon>
        <taxon>Alteromonas</taxon>
    </lineage>
</organism>
<protein>
    <submittedName>
        <fullName evidence="4">EAL domain-containing protein</fullName>
    </submittedName>
</protein>
<dbReference type="Gene3D" id="3.30.70.270">
    <property type="match status" value="1"/>
</dbReference>
<dbReference type="GO" id="GO:0071111">
    <property type="term" value="F:cyclic-guanylate-specific phosphodiesterase activity"/>
    <property type="evidence" value="ECO:0007669"/>
    <property type="project" value="InterPro"/>
</dbReference>
<accession>A0AAW7Z506</accession>
<keyword evidence="1" id="KW-0472">Membrane</keyword>
<evidence type="ECO:0000313" key="5">
    <source>
        <dbReference type="Proteomes" id="UP001170717"/>
    </source>
</evidence>
<dbReference type="InterPro" id="IPR042461">
    <property type="entry name" value="LapD_MoxY_peri_C"/>
</dbReference>
<dbReference type="EMBL" id="JAUOQI010000014">
    <property type="protein sequence ID" value="MDO6579037.1"/>
    <property type="molecule type" value="Genomic_DNA"/>
</dbReference>
<dbReference type="SMART" id="SM00052">
    <property type="entry name" value="EAL"/>
    <property type="match status" value="1"/>
</dbReference>
<dbReference type="Gene3D" id="3.30.110.200">
    <property type="match status" value="1"/>
</dbReference>
<dbReference type="CDD" id="cd01948">
    <property type="entry name" value="EAL"/>
    <property type="match status" value="1"/>
</dbReference>
<dbReference type="InterPro" id="IPR000160">
    <property type="entry name" value="GGDEF_dom"/>
</dbReference>
<dbReference type="Pfam" id="PF00990">
    <property type="entry name" value="GGDEF"/>
    <property type="match status" value="1"/>
</dbReference>
<dbReference type="PANTHER" id="PTHR33121">
    <property type="entry name" value="CYCLIC DI-GMP PHOSPHODIESTERASE PDEF"/>
    <property type="match status" value="1"/>
</dbReference>
<comment type="caution">
    <text evidence="4">The sequence shown here is derived from an EMBL/GenBank/DDBJ whole genome shotgun (WGS) entry which is preliminary data.</text>
</comment>
<dbReference type="AlphaFoldDB" id="A0AAW7Z506"/>
<dbReference type="InterPro" id="IPR032244">
    <property type="entry name" value="LapD_MoxY_N"/>
</dbReference>